<proteinExistence type="predicted"/>
<protein>
    <submittedName>
        <fullName evidence="1">Uncharacterized protein</fullName>
    </submittedName>
</protein>
<dbReference type="EMBL" id="CP022115">
    <property type="protein sequence ID" value="ASJ25344.1"/>
    <property type="molecule type" value="Genomic_DNA"/>
</dbReference>
<gene>
    <name evidence="1" type="ORF">LHGZ1_2513</name>
</gene>
<organism evidence="1 2">
    <name type="scientific">Laribacter hongkongensis</name>
    <dbReference type="NCBI Taxonomy" id="168471"/>
    <lineage>
        <taxon>Bacteria</taxon>
        <taxon>Pseudomonadati</taxon>
        <taxon>Pseudomonadota</taxon>
        <taxon>Betaproteobacteria</taxon>
        <taxon>Neisseriales</taxon>
        <taxon>Aquaspirillaceae</taxon>
        <taxon>Laribacter</taxon>
    </lineage>
</organism>
<sequence>MLVQDVQVQGLGPPIHVRHACRGQAAVHDRTFSRNVHAFALHLLLPGVQVVEDPAPCRLPGKSCPGRHWQNYSPRPPVRG</sequence>
<reference evidence="2" key="1">
    <citation type="submission" date="2017-06" db="EMBL/GenBank/DDBJ databases">
        <title>Whole genome sequence of Laribacter hongkongensis LHGZ1.</title>
        <authorList>
            <person name="Chen D."/>
            <person name="Wu H."/>
            <person name="Chen J."/>
        </authorList>
    </citation>
    <scope>NUCLEOTIDE SEQUENCE [LARGE SCALE GENOMIC DNA]</scope>
    <source>
        <strain evidence="2">LHGZ1</strain>
    </source>
</reference>
<accession>A0A248LLL7</accession>
<dbReference type="AlphaFoldDB" id="A0A248LLL7"/>
<dbReference type="Proteomes" id="UP000197424">
    <property type="component" value="Chromosome"/>
</dbReference>
<evidence type="ECO:0000313" key="2">
    <source>
        <dbReference type="Proteomes" id="UP000197424"/>
    </source>
</evidence>
<evidence type="ECO:0000313" key="1">
    <source>
        <dbReference type="EMBL" id="ASJ25344.1"/>
    </source>
</evidence>
<name>A0A248LLL7_9NEIS</name>